<dbReference type="STRING" id="280093.SAMN05443373_101205"/>
<reference evidence="1 4" key="3">
    <citation type="submission" date="2018-03" db="EMBL/GenBank/DDBJ databases">
        <title>Genomic Encyclopedia of Archaeal and Bacterial Type Strains, Phase II (KMG-II): from individual species to whole genera.</title>
        <authorList>
            <person name="Goeker M."/>
        </authorList>
    </citation>
    <scope>NUCLEOTIDE SEQUENCE [LARGE SCALE GENOMIC DNA]</scope>
    <source>
        <strain evidence="1 4">DSM 17797</strain>
    </source>
</reference>
<accession>A0A1M5IDQ6</accession>
<dbReference type="EMBL" id="PVUB01000001">
    <property type="protein sequence ID" value="PRZ27922.1"/>
    <property type="molecule type" value="Genomic_DNA"/>
</dbReference>
<proteinExistence type="predicted"/>
<dbReference type="AlphaFoldDB" id="A0A1M5IDQ6"/>
<dbReference type="Proteomes" id="UP000184384">
    <property type="component" value="Unassembled WGS sequence"/>
</dbReference>
<evidence type="ECO:0000313" key="2">
    <source>
        <dbReference type="EMBL" id="SHG26412.1"/>
    </source>
</evidence>
<organism evidence="2 3">
    <name type="scientific">Flavobacterium granuli</name>
    <dbReference type="NCBI Taxonomy" id="280093"/>
    <lineage>
        <taxon>Bacteria</taxon>
        <taxon>Pseudomonadati</taxon>
        <taxon>Bacteroidota</taxon>
        <taxon>Flavobacteriia</taxon>
        <taxon>Flavobacteriales</taxon>
        <taxon>Flavobacteriaceae</taxon>
        <taxon>Flavobacterium</taxon>
    </lineage>
</organism>
<reference evidence="2" key="2">
    <citation type="submission" date="2016-11" db="EMBL/GenBank/DDBJ databases">
        <authorList>
            <person name="Jaros S."/>
            <person name="Januszkiewicz K."/>
            <person name="Wedrychowicz H."/>
        </authorList>
    </citation>
    <scope>NUCLEOTIDE SEQUENCE [LARGE SCALE GENOMIC DNA]</scope>
    <source>
        <strain evidence="2">DSM 19729</strain>
    </source>
</reference>
<evidence type="ECO:0000313" key="1">
    <source>
        <dbReference type="EMBL" id="PRZ27922.1"/>
    </source>
</evidence>
<gene>
    <name evidence="1" type="ORF">BC624_101205</name>
    <name evidence="2" type="ORF">SAMN05443373_101205</name>
</gene>
<evidence type="ECO:0000313" key="3">
    <source>
        <dbReference type="Proteomes" id="UP000184384"/>
    </source>
</evidence>
<reference evidence="3" key="1">
    <citation type="submission" date="2016-11" db="EMBL/GenBank/DDBJ databases">
        <authorList>
            <person name="Varghese N."/>
            <person name="Submissions S."/>
        </authorList>
    </citation>
    <scope>NUCLEOTIDE SEQUENCE [LARGE SCALE GENOMIC DNA]</scope>
    <source>
        <strain evidence="3">DSM 19729</strain>
    </source>
</reference>
<dbReference type="EMBL" id="FQWO01000001">
    <property type="protein sequence ID" value="SHG26412.1"/>
    <property type="molecule type" value="Genomic_DNA"/>
</dbReference>
<dbReference type="Proteomes" id="UP000237771">
    <property type="component" value="Unassembled WGS sequence"/>
</dbReference>
<sequence>MLSPVSVLDIIWFSVDEFSGNAFFMGIAVFVMPDTIDSSVLENDKETQIVPDV</sequence>
<keyword evidence="4" id="KW-1185">Reference proteome</keyword>
<name>A0A1M5IDQ6_9FLAO</name>
<protein>
    <submittedName>
        <fullName evidence="2">Uncharacterized protein</fullName>
    </submittedName>
</protein>
<evidence type="ECO:0000313" key="4">
    <source>
        <dbReference type="Proteomes" id="UP000237771"/>
    </source>
</evidence>